<reference evidence="2 3" key="1">
    <citation type="submission" date="2018-03" db="EMBL/GenBank/DDBJ databases">
        <title>Genomic Encyclopedia of Archaeal and Bacterial Type Strains, Phase II (KMG-II): from individual species to whole genera.</title>
        <authorList>
            <person name="Goeker M."/>
        </authorList>
    </citation>
    <scope>NUCLEOTIDE SEQUENCE [LARGE SCALE GENOMIC DNA]</scope>
    <source>
        <strain evidence="2 3">DSM 100212</strain>
    </source>
</reference>
<dbReference type="InterPro" id="IPR030823">
    <property type="entry name" value="IolE/MocC"/>
</dbReference>
<dbReference type="RefSeq" id="WP_106266172.1">
    <property type="nucleotide sequence ID" value="NZ_PVTQ01000010.1"/>
</dbReference>
<dbReference type="EMBL" id="PVTQ01000010">
    <property type="protein sequence ID" value="PRY87370.1"/>
    <property type="molecule type" value="Genomic_DNA"/>
</dbReference>
<dbReference type="NCBIfam" id="TIGR04379">
    <property type="entry name" value="myo_inos_iolE"/>
    <property type="match status" value="1"/>
</dbReference>
<dbReference type="OrthoDB" id="9804047at2"/>
<proteinExistence type="predicted"/>
<gene>
    <name evidence="2" type="ORF">CLV74_110144</name>
</gene>
<sequence length="303" mass="33092">MSVNDFLPYGVRLGVSPLSWTNDVLPDLGGDNPLSSCLNEAAKAGYEGVELGRLFPRDAVTLRPMLSSHWLKLASGWYSGELASRDLQAECAATRGHAALLQAMGCDVMVYGEVAMMAGDAPLDAPMSTRLTLSPDEARDYADRLSEYGAWLAGEFGLALAYHHHLMMVCESLDEVSRLFDRAGRRLGLLLDTGHAAAGGFDYARLIDRFGDRINHIHLKDMRADVMADVRRNDSSFNDGVRAGMFTVPGDGCVDFAPIKDFVQSGSYQGWLIVEAEQDPQIAPPLPAVMRAHQTLRTLFQGQ</sequence>
<keyword evidence="3" id="KW-1185">Reference proteome</keyword>
<dbReference type="InterPro" id="IPR036237">
    <property type="entry name" value="Xyl_isomerase-like_sf"/>
</dbReference>
<dbReference type="SUPFAM" id="SSF51658">
    <property type="entry name" value="Xylose isomerase-like"/>
    <property type="match status" value="1"/>
</dbReference>
<dbReference type="PANTHER" id="PTHR12110">
    <property type="entry name" value="HYDROXYPYRUVATE ISOMERASE"/>
    <property type="match status" value="1"/>
</dbReference>
<dbReference type="Proteomes" id="UP000238392">
    <property type="component" value="Unassembled WGS sequence"/>
</dbReference>
<evidence type="ECO:0000313" key="2">
    <source>
        <dbReference type="EMBL" id="PRY87370.1"/>
    </source>
</evidence>
<feature type="domain" description="Xylose isomerase-like TIM barrel" evidence="1">
    <location>
        <begin position="39"/>
        <end position="291"/>
    </location>
</feature>
<dbReference type="Pfam" id="PF01261">
    <property type="entry name" value="AP_endonuc_2"/>
    <property type="match status" value="1"/>
</dbReference>
<organism evidence="2 3">
    <name type="scientific">Donghicola tyrosinivorans</name>
    <dbReference type="NCBI Taxonomy" id="1652492"/>
    <lineage>
        <taxon>Bacteria</taxon>
        <taxon>Pseudomonadati</taxon>
        <taxon>Pseudomonadota</taxon>
        <taxon>Alphaproteobacteria</taxon>
        <taxon>Rhodobacterales</taxon>
        <taxon>Roseobacteraceae</taxon>
        <taxon>Donghicola</taxon>
    </lineage>
</organism>
<name>A0A2T0WKY5_9RHOB</name>
<evidence type="ECO:0000259" key="1">
    <source>
        <dbReference type="Pfam" id="PF01261"/>
    </source>
</evidence>
<comment type="caution">
    <text evidence="2">The sequence shown here is derived from an EMBL/GenBank/DDBJ whole genome shotgun (WGS) entry which is preliminary data.</text>
</comment>
<dbReference type="PANTHER" id="PTHR12110:SF41">
    <property type="entry name" value="INOSOSE DEHYDRATASE"/>
    <property type="match status" value="1"/>
</dbReference>
<protein>
    <submittedName>
        <fullName evidence="2">Inosose dehydratase</fullName>
    </submittedName>
</protein>
<dbReference type="InterPro" id="IPR013022">
    <property type="entry name" value="Xyl_isomerase-like_TIM-brl"/>
</dbReference>
<accession>A0A2T0WKY5</accession>
<dbReference type="AlphaFoldDB" id="A0A2T0WKY5"/>
<dbReference type="Gene3D" id="3.20.20.150">
    <property type="entry name" value="Divalent-metal-dependent TIM barrel enzymes"/>
    <property type="match status" value="1"/>
</dbReference>
<dbReference type="InterPro" id="IPR050312">
    <property type="entry name" value="IolE/XylAMocC-like"/>
</dbReference>
<evidence type="ECO:0000313" key="3">
    <source>
        <dbReference type="Proteomes" id="UP000238392"/>
    </source>
</evidence>